<evidence type="ECO:0008006" key="8">
    <source>
        <dbReference type="Google" id="ProtNLM"/>
    </source>
</evidence>
<feature type="transmembrane region" description="Helical" evidence="5">
    <location>
        <begin position="21"/>
        <end position="38"/>
    </location>
</feature>
<dbReference type="EMBL" id="JAMWBK010000010">
    <property type="protein sequence ID" value="KAJ8901616.1"/>
    <property type="molecule type" value="Genomic_DNA"/>
</dbReference>
<evidence type="ECO:0000256" key="2">
    <source>
        <dbReference type="ARBA" id="ARBA00022801"/>
    </source>
</evidence>
<accession>A0AAV8ULV0</accession>
<evidence type="ECO:0000313" key="6">
    <source>
        <dbReference type="EMBL" id="KAJ8901616.1"/>
    </source>
</evidence>
<reference evidence="6 7" key="1">
    <citation type="journal article" date="2023" name="Nat. Commun.">
        <title>Origin of minicircular mitochondrial genomes in red algae.</title>
        <authorList>
            <person name="Lee Y."/>
            <person name="Cho C.H."/>
            <person name="Lee Y.M."/>
            <person name="Park S.I."/>
            <person name="Yang J.H."/>
            <person name="West J.A."/>
            <person name="Bhattacharya D."/>
            <person name="Yoon H.S."/>
        </authorList>
    </citation>
    <scope>NUCLEOTIDE SEQUENCE [LARGE SCALE GENOMIC DNA]</scope>
    <source>
        <strain evidence="6 7">CCMP1338</strain>
        <tissue evidence="6">Whole cell</tissue>
    </source>
</reference>
<dbReference type="Gene3D" id="3.30.420.150">
    <property type="entry name" value="Exopolyphosphatase. Domain 2"/>
    <property type="match status" value="1"/>
</dbReference>
<dbReference type="PROSITE" id="PS01238">
    <property type="entry name" value="GDA1_CD39_NTPASE"/>
    <property type="match status" value="1"/>
</dbReference>
<dbReference type="GO" id="GO:0016787">
    <property type="term" value="F:hydrolase activity"/>
    <property type="evidence" value="ECO:0007669"/>
    <property type="project" value="UniProtKB-KW"/>
</dbReference>
<keyword evidence="4" id="KW-0067">ATP-binding</keyword>
<keyword evidence="4" id="KW-0547">Nucleotide-binding</keyword>
<dbReference type="InterPro" id="IPR000407">
    <property type="entry name" value="GDA1_CD39_NTPase"/>
</dbReference>
<feature type="active site" description="Proton acceptor" evidence="3">
    <location>
        <position position="168"/>
    </location>
</feature>
<dbReference type="Gene3D" id="3.30.420.40">
    <property type="match status" value="1"/>
</dbReference>
<evidence type="ECO:0000256" key="5">
    <source>
        <dbReference type="SAM" id="Phobius"/>
    </source>
</evidence>
<evidence type="ECO:0000256" key="3">
    <source>
        <dbReference type="PIRSR" id="PIRSR600407-1"/>
    </source>
</evidence>
<dbReference type="Pfam" id="PF01150">
    <property type="entry name" value="GDA1_CD39"/>
    <property type="match status" value="1"/>
</dbReference>
<gene>
    <name evidence="6" type="ORF">NDN08_003824</name>
</gene>
<keyword evidence="5" id="KW-0472">Membrane</keyword>
<comment type="similarity">
    <text evidence="1">Belongs to the GDA1/CD39 NTPase family.</text>
</comment>
<evidence type="ECO:0000313" key="7">
    <source>
        <dbReference type="Proteomes" id="UP001157974"/>
    </source>
</evidence>
<keyword evidence="5" id="KW-0812">Transmembrane</keyword>
<comment type="caution">
    <text evidence="6">The sequence shown here is derived from an EMBL/GenBank/DDBJ whole genome shotgun (WGS) entry which is preliminary data.</text>
</comment>
<proteinExistence type="inferred from homology"/>
<dbReference type="GO" id="GO:0005524">
    <property type="term" value="F:ATP binding"/>
    <property type="evidence" value="ECO:0007669"/>
    <property type="project" value="UniProtKB-KW"/>
</dbReference>
<dbReference type="AlphaFoldDB" id="A0AAV8ULV0"/>
<feature type="binding site" evidence="4">
    <location>
        <begin position="195"/>
        <end position="199"/>
    </location>
    <ligand>
        <name>ATP</name>
        <dbReference type="ChEBI" id="CHEBI:30616"/>
    </ligand>
</feature>
<keyword evidence="2" id="KW-0378">Hydrolase</keyword>
<sequence>MAFSKEAGSIVGSARKRIVPLTFLLCGLVLVLVCMSRFSSPQKTYGLMIDAGSTGSRMHTFVFGNGNNGELKLITEDFNPISPGLSSYKEDPSIAGESLLPLLEKSKQIVPAHLHSSTPVFLRATAGLRMLGDELSERILDDAREILRESGFRFDSEKWATVLDGNDEGIYSWITVNYLLGRKPGETAGTLEMGGGSSQIAFVPSEREAESCETAKESVQYKGMDLGLYTVSHLGFGIKKAKQDVIDAALEKTPLEPHPCLSKGTTAVEIPFEDPPKTVEMQGSGSFALCTKVISETIMTGAGQCDCGLCTYHQEPQPKAANDFVALAFYKERTVDLGLQNPVSMKDIREFGESVCTMSVDEVMSAFPNVANGEATELCFDVSFIYQHLSEGHGITEKLNEGDPEPTIFMASKIEGIELGWSLGAMFAELSNLRAKDR</sequence>
<organism evidence="6 7">
    <name type="scientific">Rhodosorus marinus</name>
    <dbReference type="NCBI Taxonomy" id="101924"/>
    <lineage>
        <taxon>Eukaryota</taxon>
        <taxon>Rhodophyta</taxon>
        <taxon>Stylonematophyceae</taxon>
        <taxon>Stylonematales</taxon>
        <taxon>Stylonemataceae</taxon>
        <taxon>Rhodosorus</taxon>
    </lineage>
</organism>
<evidence type="ECO:0000256" key="4">
    <source>
        <dbReference type="PIRSR" id="PIRSR600407-2"/>
    </source>
</evidence>
<dbReference type="PANTHER" id="PTHR11782">
    <property type="entry name" value="ADENOSINE/GUANOSINE DIPHOSPHATASE"/>
    <property type="match status" value="1"/>
</dbReference>
<dbReference type="Proteomes" id="UP001157974">
    <property type="component" value="Unassembled WGS sequence"/>
</dbReference>
<name>A0AAV8ULV0_9RHOD</name>
<evidence type="ECO:0000256" key="1">
    <source>
        <dbReference type="ARBA" id="ARBA00009283"/>
    </source>
</evidence>
<keyword evidence="7" id="KW-1185">Reference proteome</keyword>
<protein>
    <recommendedName>
        <fullName evidence="8">Nucleoside phosphatase GDA1/CD39</fullName>
    </recommendedName>
</protein>
<keyword evidence="5" id="KW-1133">Transmembrane helix</keyword>